<evidence type="ECO:0000256" key="3">
    <source>
        <dbReference type="ARBA" id="ARBA00022692"/>
    </source>
</evidence>
<evidence type="ECO:0000256" key="6">
    <source>
        <dbReference type="ARBA" id="ARBA00022989"/>
    </source>
</evidence>
<reference evidence="10" key="1">
    <citation type="submission" date="2019-12" db="EMBL/GenBank/DDBJ databases">
        <title>Genome sequencing and annotation of Brassica cretica.</title>
        <authorList>
            <person name="Studholme D.J."/>
            <person name="Sarris P."/>
        </authorList>
    </citation>
    <scope>NUCLEOTIDE SEQUENCE</scope>
    <source>
        <strain evidence="10">PFS-109/04</strain>
        <tissue evidence="10">Leaf</tissue>
    </source>
</reference>
<gene>
    <name evidence="10" type="ORF">F2Q69_00019674</name>
</gene>
<proteinExistence type="inferred from homology"/>
<keyword evidence="6 9" id="KW-1133">Transmembrane helix</keyword>
<sequence length="162" mass="18476">MGEGDENEAESNERSLALSPTWSVAIVLSVFVLVSLIVERSIHRLSTWLRKTKRKPLFAALEKMKQELMLLGFISLLLTATSSTIANICVPSSFYNDRFVPCTRSEIREEELGNESSVQRNLLTKSFFFSIFKRRRLEGIHQATCSEVVPLIFRHLESAVHF</sequence>
<evidence type="ECO:0000313" key="10">
    <source>
        <dbReference type="EMBL" id="KAF3541743.1"/>
    </source>
</evidence>
<dbReference type="GO" id="GO:0005516">
    <property type="term" value="F:calmodulin binding"/>
    <property type="evidence" value="ECO:0007669"/>
    <property type="project" value="UniProtKB-KW"/>
</dbReference>
<evidence type="ECO:0000313" key="11">
    <source>
        <dbReference type="Proteomes" id="UP000712600"/>
    </source>
</evidence>
<dbReference type="AlphaFoldDB" id="A0A8S9QPF3"/>
<comment type="caution">
    <text evidence="10">The sequence shown here is derived from an EMBL/GenBank/DDBJ whole genome shotgun (WGS) entry which is preliminary data.</text>
</comment>
<comment type="subcellular location">
    <subcellularLocation>
        <location evidence="1">Membrane</location>
        <topology evidence="1">Multi-pass membrane protein</topology>
    </subcellularLocation>
</comment>
<dbReference type="Proteomes" id="UP000712600">
    <property type="component" value="Unassembled WGS sequence"/>
</dbReference>
<keyword evidence="7 9" id="KW-0472">Membrane</keyword>
<evidence type="ECO:0000256" key="5">
    <source>
        <dbReference type="ARBA" id="ARBA00022860"/>
    </source>
</evidence>
<accession>A0A8S9QPF3</accession>
<comment type="similarity">
    <text evidence="2">Belongs to the MLO family.</text>
</comment>
<evidence type="ECO:0000256" key="1">
    <source>
        <dbReference type="ARBA" id="ARBA00004141"/>
    </source>
</evidence>
<dbReference type="InterPro" id="IPR004326">
    <property type="entry name" value="Mlo"/>
</dbReference>
<evidence type="ECO:0000256" key="8">
    <source>
        <dbReference type="ARBA" id="ARBA00023265"/>
    </source>
</evidence>
<feature type="transmembrane region" description="Helical" evidence="9">
    <location>
        <begin position="68"/>
        <end position="88"/>
    </location>
</feature>
<dbReference type="GO" id="GO:0006952">
    <property type="term" value="P:defense response"/>
    <property type="evidence" value="ECO:0007669"/>
    <property type="project" value="UniProtKB-KW"/>
</dbReference>
<evidence type="ECO:0000256" key="9">
    <source>
        <dbReference type="SAM" id="Phobius"/>
    </source>
</evidence>
<keyword evidence="4" id="KW-0611">Plant defense</keyword>
<feature type="transmembrane region" description="Helical" evidence="9">
    <location>
        <begin position="20"/>
        <end position="38"/>
    </location>
</feature>
<dbReference type="EMBL" id="QGKX02001290">
    <property type="protein sequence ID" value="KAF3541743.1"/>
    <property type="molecule type" value="Genomic_DNA"/>
</dbReference>
<evidence type="ECO:0008006" key="12">
    <source>
        <dbReference type="Google" id="ProtNLM"/>
    </source>
</evidence>
<evidence type="ECO:0000256" key="7">
    <source>
        <dbReference type="ARBA" id="ARBA00023136"/>
    </source>
</evidence>
<keyword evidence="8" id="KW-0568">Pathogenesis-related protein</keyword>
<evidence type="ECO:0000256" key="2">
    <source>
        <dbReference type="ARBA" id="ARBA00006574"/>
    </source>
</evidence>
<dbReference type="Pfam" id="PF03094">
    <property type="entry name" value="Mlo"/>
    <property type="match status" value="1"/>
</dbReference>
<keyword evidence="5" id="KW-0112">Calmodulin-binding</keyword>
<keyword evidence="3 9" id="KW-0812">Transmembrane</keyword>
<dbReference type="PANTHER" id="PTHR31942:SF95">
    <property type="entry name" value="MLO-LIKE PROTEIN"/>
    <property type="match status" value="1"/>
</dbReference>
<name>A0A8S9QPF3_BRACR</name>
<dbReference type="PANTHER" id="PTHR31942">
    <property type="entry name" value="MLO-LIKE PROTEIN 1"/>
    <property type="match status" value="1"/>
</dbReference>
<organism evidence="10 11">
    <name type="scientific">Brassica cretica</name>
    <name type="common">Mustard</name>
    <dbReference type="NCBI Taxonomy" id="69181"/>
    <lineage>
        <taxon>Eukaryota</taxon>
        <taxon>Viridiplantae</taxon>
        <taxon>Streptophyta</taxon>
        <taxon>Embryophyta</taxon>
        <taxon>Tracheophyta</taxon>
        <taxon>Spermatophyta</taxon>
        <taxon>Magnoliopsida</taxon>
        <taxon>eudicotyledons</taxon>
        <taxon>Gunneridae</taxon>
        <taxon>Pentapetalae</taxon>
        <taxon>rosids</taxon>
        <taxon>malvids</taxon>
        <taxon>Brassicales</taxon>
        <taxon>Brassicaceae</taxon>
        <taxon>Brassiceae</taxon>
        <taxon>Brassica</taxon>
    </lineage>
</organism>
<dbReference type="GO" id="GO:0016020">
    <property type="term" value="C:membrane"/>
    <property type="evidence" value="ECO:0007669"/>
    <property type="project" value="UniProtKB-SubCell"/>
</dbReference>
<evidence type="ECO:0000256" key="4">
    <source>
        <dbReference type="ARBA" id="ARBA00022821"/>
    </source>
</evidence>
<protein>
    <recommendedName>
        <fullName evidence="12">MLO-like protein</fullName>
    </recommendedName>
</protein>